<keyword evidence="1" id="KW-0732">Signal</keyword>
<dbReference type="AlphaFoldDB" id="A0A3Q0DMQ4"/>
<protein>
    <submittedName>
        <fullName evidence="4">Adenosine deaminase 2-like</fullName>
    </submittedName>
</protein>
<dbReference type="SUPFAM" id="SSF51556">
    <property type="entry name" value="Metallo-dependent hydrolases"/>
    <property type="match status" value="1"/>
</dbReference>
<dbReference type="InterPro" id="IPR013659">
    <property type="entry name" value="A_deaminase_N"/>
</dbReference>
<feature type="domain" description="Adenosine/AMP deaminase N-terminal" evidence="2">
    <location>
        <begin position="31"/>
        <end position="102"/>
    </location>
</feature>
<dbReference type="PANTHER" id="PTHR11409">
    <property type="entry name" value="ADENOSINE DEAMINASE"/>
    <property type="match status" value="1"/>
</dbReference>
<dbReference type="OrthoDB" id="7202371at2759"/>
<dbReference type="PANTHER" id="PTHR11409:SF39">
    <property type="entry name" value="ADENOSINE DEAMINASE 2"/>
    <property type="match status" value="1"/>
</dbReference>
<dbReference type="Gene3D" id="3.20.20.140">
    <property type="entry name" value="Metal-dependent hydrolases"/>
    <property type="match status" value="1"/>
</dbReference>
<dbReference type="GO" id="GO:0006154">
    <property type="term" value="P:adenosine catabolic process"/>
    <property type="evidence" value="ECO:0007669"/>
    <property type="project" value="TreeGrafter"/>
</dbReference>
<organism evidence="3 4">
    <name type="scientific">Carlito syrichta</name>
    <name type="common">Philippine tarsier</name>
    <name type="synonym">Tarsius syrichta</name>
    <dbReference type="NCBI Taxonomy" id="1868482"/>
    <lineage>
        <taxon>Eukaryota</taxon>
        <taxon>Metazoa</taxon>
        <taxon>Chordata</taxon>
        <taxon>Craniata</taxon>
        <taxon>Vertebrata</taxon>
        <taxon>Euteleostomi</taxon>
        <taxon>Mammalia</taxon>
        <taxon>Eutheria</taxon>
        <taxon>Euarchontoglires</taxon>
        <taxon>Primates</taxon>
        <taxon>Haplorrhini</taxon>
        <taxon>Tarsiiformes</taxon>
        <taxon>Tarsiidae</taxon>
        <taxon>Carlito</taxon>
    </lineage>
</organism>
<dbReference type="Proteomes" id="UP000189704">
    <property type="component" value="Unplaced"/>
</dbReference>
<sequence>MSVGDPSGWPVLRFLRLAVAMSFSVSAISTDDTKNHLLMKEKMMQLGGTLVLNPQEQQANEKLMAFKTAEMTEAMKTLIFPPSMHFFQAKHLIERSQVFNILRIMPKGAALHLHDFGIVSTDWLVKNVTYRPHCHICFTPRGTMQFRFARPTPPTPKARECSKWILLEDYRKQVPNATEFDESLLRSFTLVTQHPEVTYPTQNAVWSKFQIIFFTISGLVHYAPVFRDYVFRSMEEFWEDNVLFMEIRAMLQPVSPAGLPA</sequence>
<dbReference type="GO" id="GO:0046103">
    <property type="term" value="P:inosine biosynthetic process"/>
    <property type="evidence" value="ECO:0007669"/>
    <property type="project" value="TreeGrafter"/>
</dbReference>
<feature type="signal peptide" evidence="1">
    <location>
        <begin position="1"/>
        <end position="27"/>
    </location>
</feature>
<evidence type="ECO:0000313" key="3">
    <source>
        <dbReference type="Proteomes" id="UP000189704"/>
    </source>
</evidence>
<dbReference type="InterPro" id="IPR006330">
    <property type="entry name" value="Ado/ade_deaminase"/>
</dbReference>
<reference evidence="4" key="1">
    <citation type="submission" date="2025-08" db="UniProtKB">
        <authorList>
            <consortium name="RefSeq"/>
        </authorList>
    </citation>
    <scope>IDENTIFICATION</scope>
</reference>
<feature type="chain" id="PRO_5018203554" evidence="1">
    <location>
        <begin position="28"/>
        <end position="261"/>
    </location>
</feature>
<dbReference type="GO" id="GO:0004000">
    <property type="term" value="F:adenosine deaminase activity"/>
    <property type="evidence" value="ECO:0007669"/>
    <property type="project" value="TreeGrafter"/>
</dbReference>
<evidence type="ECO:0000259" key="2">
    <source>
        <dbReference type="Pfam" id="PF08451"/>
    </source>
</evidence>
<dbReference type="GO" id="GO:0005615">
    <property type="term" value="C:extracellular space"/>
    <property type="evidence" value="ECO:0007669"/>
    <property type="project" value="InterPro"/>
</dbReference>
<dbReference type="RefSeq" id="XP_021564266.1">
    <property type="nucleotide sequence ID" value="XM_021708591.1"/>
</dbReference>
<gene>
    <name evidence="4" type="primary">LOC103251522</name>
</gene>
<evidence type="ECO:0000256" key="1">
    <source>
        <dbReference type="SAM" id="SignalP"/>
    </source>
</evidence>
<accession>A0A3Q0DMQ4</accession>
<keyword evidence="3" id="KW-1185">Reference proteome</keyword>
<feature type="non-terminal residue" evidence="4">
    <location>
        <position position="261"/>
    </location>
</feature>
<proteinExistence type="predicted"/>
<name>A0A3Q0DMQ4_CARSF</name>
<dbReference type="GeneID" id="103251522"/>
<evidence type="ECO:0000313" key="4">
    <source>
        <dbReference type="RefSeq" id="XP_021564266.1"/>
    </source>
</evidence>
<dbReference type="InterPro" id="IPR032466">
    <property type="entry name" value="Metal_Hydrolase"/>
</dbReference>
<dbReference type="Pfam" id="PF08451">
    <property type="entry name" value="A_deaminase_N"/>
    <property type="match status" value="1"/>
</dbReference>
<dbReference type="KEGG" id="csyr:103251522"/>